<evidence type="ECO:0000256" key="1">
    <source>
        <dbReference type="ARBA" id="ARBA00022737"/>
    </source>
</evidence>
<dbReference type="EMBL" id="JAAGAX010000003">
    <property type="protein sequence ID" value="KAF2320555.1"/>
    <property type="molecule type" value="Genomic_DNA"/>
</dbReference>
<evidence type="ECO:0000313" key="3">
    <source>
        <dbReference type="EMBL" id="KAF2320555.1"/>
    </source>
</evidence>
<accession>A0A6A6N6U3</accession>
<gene>
    <name evidence="3" type="ORF">GH714_028244</name>
</gene>
<dbReference type="PANTHER" id="PTHR47186:SF12">
    <property type="entry name" value="NB-ARC DOMAIN-CONTAINING PROTEIN"/>
    <property type="match status" value="1"/>
</dbReference>
<dbReference type="InterPro" id="IPR055414">
    <property type="entry name" value="LRR_R13L4/SHOC2-like"/>
</dbReference>
<keyword evidence="1" id="KW-0677">Repeat</keyword>
<proteinExistence type="predicted"/>
<evidence type="ECO:0000313" key="4">
    <source>
        <dbReference type="Proteomes" id="UP000467840"/>
    </source>
</evidence>
<dbReference type="Gene3D" id="3.80.10.10">
    <property type="entry name" value="Ribonuclease Inhibitor"/>
    <property type="match status" value="1"/>
</dbReference>
<organism evidence="3 4">
    <name type="scientific">Hevea brasiliensis</name>
    <name type="common">Para rubber tree</name>
    <name type="synonym">Siphonia brasiliensis</name>
    <dbReference type="NCBI Taxonomy" id="3981"/>
    <lineage>
        <taxon>Eukaryota</taxon>
        <taxon>Viridiplantae</taxon>
        <taxon>Streptophyta</taxon>
        <taxon>Embryophyta</taxon>
        <taxon>Tracheophyta</taxon>
        <taxon>Spermatophyta</taxon>
        <taxon>Magnoliopsida</taxon>
        <taxon>eudicotyledons</taxon>
        <taxon>Gunneridae</taxon>
        <taxon>Pentapetalae</taxon>
        <taxon>rosids</taxon>
        <taxon>fabids</taxon>
        <taxon>Malpighiales</taxon>
        <taxon>Euphorbiaceae</taxon>
        <taxon>Crotonoideae</taxon>
        <taxon>Micrandreae</taxon>
        <taxon>Hevea</taxon>
    </lineage>
</organism>
<dbReference type="AlphaFoldDB" id="A0A6A6N6U3"/>
<reference evidence="3 4" key="1">
    <citation type="journal article" date="2020" name="Mol. Plant">
        <title>The Chromosome-Based Rubber Tree Genome Provides New Insights into Spurge Genome Evolution and Rubber Biosynthesis.</title>
        <authorList>
            <person name="Liu J."/>
            <person name="Shi C."/>
            <person name="Shi C.C."/>
            <person name="Li W."/>
            <person name="Zhang Q.J."/>
            <person name="Zhang Y."/>
            <person name="Li K."/>
            <person name="Lu H.F."/>
            <person name="Shi C."/>
            <person name="Zhu S.T."/>
            <person name="Xiao Z.Y."/>
            <person name="Nan H."/>
            <person name="Yue Y."/>
            <person name="Zhu X.G."/>
            <person name="Wu Y."/>
            <person name="Hong X.N."/>
            <person name="Fan G.Y."/>
            <person name="Tong Y."/>
            <person name="Zhang D."/>
            <person name="Mao C.L."/>
            <person name="Liu Y.L."/>
            <person name="Hao S.J."/>
            <person name="Liu W.Q."/>
            <person name="Lv M.Q."/>
            <person name="Zhang H.B."/>
            <person name="Liu Y."/>
            <person name="Hu-Tang G.R."/>
            <person name="Wang J.P."/>
            <person name="Wang J.H."/>
            <person name="Sun Y.H."/>
            <person name="Ni S.B."/>
            <person name="Chen W.B."/>
            <person name="Zhang X.C."/>
            <person name="Jiao Y.N."/>
            <person name="Eichler E.E."/>
            <person name="Li G.H."/>
            <person name="Liu X."/>
            <person name="Gao L.Z."/>
        </authorList>
    </citation>
    <scope>NUCLEOTIDE SEQUENCE [LARGE SCALE GENOMIC DNA]</scope>
    <source>
        <strain evidence="4">cv. GT1</strain>
        <tissue evidence="3">Leaf</tissue>
    </source>
</reference>
<comment type="caution">
    <text evidence="3">The sequence shown here is derived from an EMBL/GenBank/DDBJ whole genome shotgun (WGS) entry which is preliminary data.</text>
</comment>
<feature type="domain" description="Disease resistance R13L4/SHOC-2-like LRR" evidence="2">
    <location>
        <begin position="12"/>
        <end position="192"/>
    </location>
</feature>
<dbReference type="Proteomes" id="UP000467840">
    <property type="component" value="Chromosome 10"/>
</dbReference>
<name>A0A6A6N6U3_HEVBR</name>
<protein>
    <recommendedName>
        <fullName evidence="2">Disease resistance R13L4/SHOC-2-like LRR domain-containing protein</fullName>
    </recommendedName>
</protein>
<sequence>MPLFSFNRNSDGDLIVLLVLDLWGVIDYLPDEVGDLVQLTYLGLRRTNIEASAYYRVPRGIGTLVNLHTCAGVHVDAGFASELSTLTHLRKLDVRNACEDHASELFAAIFKLENLVLLLLSSENQYLGTPLPELESFSPPPHLQELSLCGRLFEIPNWLASTENLTSLRLLYSNLLENPSSILQFLPKLKRLF</sequence>
<dbReference type="PANTHER" id="PTHR47186">
    <property type="entry name" value="LEUCINE-RICH REPEAT-CONTAINING PROTEIN 57"/>
    <property type="match status" value="1"/>
</dbReference>
<dbReference type="SUPFAM" id="SSF52047">
    <property type="entry name" value="RNI-like"/>
    <property type="match status" value="1"/>
</dbReference>
<keyword evidence="4" id="KW-1185">Reference proteome</keyword>
<evidence type="ECO:0000259" key="2">
    <source>
        <dbReference type="Pfam" id="PF23598"/>
    </source>
</evidence>
<dbReference type="Pfam" id="PF23598">
    <property type="entry name" value="LRR_14"/>
    <property type="match status" value="1"/>
</dbReference>
<dbReference type="InterPro" id="IPR032675">
    <property type="entry name" value="LRR_dom_sf"/>
</dbReference>